<evidence type="ECO:0000256" key="1">
    <source>
        <dbReference type="SAM" id="Phobius"/>
    </source>
</evidence>
<dbReference type="Proteomes" id="UP000092460">
    <property type="component" value="Unassembled WGS sequence"/>
</dbReference>
<protein>
    <submittedName>
        <fullName evidence="2">Uncharacterized protein</fullName>
    </submittedName>
</protein>
<dbReference type="EMBL" id="JXJN01020807">
    <property type="status" value="NOT_ANNOTATED_CDS"/>
    <property type="molecule type" value="Genomic_DNA"/>
</dbReference>
<dbReference type="AlphaFoldDB" id="A0A1B0BUN4"/>
<dbReference type="VEuPathDB" id="VectorBase:GPPI041017"/>
<proteinExistence type="predicted"/>
<accession>A0A1B0BUN4</accession>
<keyword evidence="3" id="KW-1185">Reference proteome</keyword>
<dbReference type="EnsemblMetazoa" id="GPPI041017-RA">
    <property type="protein sequence ID" value="GPPI041017-PA"/>
    <property type="gene ID" value="GPPI041017"/>
</dbReference>
<keyword evidence="1" id="KW-0472">Membrane</keyword>
<feature type="transmembrane region" description="Helical" evidence="1">
    <location>
        <begin position="102"/>
        <end position="126"/>
    </location>
</feature>
<sequence>MHSYDRTLASILTSSSKLNSYILPVFLVGVMLLLTTVFAEVEGLILICGPTFIRALAFNRGWGFFRFTLRDVDAKGECCFGEAVLLTDVRTSLDLSFMGGEIISVFAVDFAALLGMGPTSAVFFTLKSMSPIVLAFKAFK</sequence>
<reference evidence="2" key="2">
    <citation type="submission" date="2020-05" db="UniProtKB">
        <authorList>
            <consortium name="EnsemblMetazoa"/>
        </authorList>
    </citation>
    <scope>IDENTIFICATION</scope>
    <source>
        <strain evidence="2">IAEA</strain>
    </source>
</reference>
<name>A0A1B0BUN4_9MUSC</name>
<evidence type="ECO:0000313" key="2">
    <source>
        <dbReference type="EnsemblMetazoa" id="GPPI041017-PA"/>
    </source>
</evidence>
<organism evidence="2 3">
    <name type="scientific">Glossina palpalis gambiensis</name>
    <dbReference type="NCBI Taxonomy" id="67801"/>
    <lineage>
        <taxon>Eukaryota</taxon>
        <taxon>Metazoa</taxon>
        <taxon>Ecdysozoa</taxon>
        <taxon>Arthropoda</taxon>
        <taxon>Hexapoda</taxon>
        <taxon>Insecta</taxon>
        <taxon>Pterygota</taxon>
        <taxon>Neoptera</taxon>
        <taxon>Endopterygota</taxon>
        <taxon>Diptera</taxon>
        <taxon>Brachycera</taxon>
        <taxon>Muscomorpha</taxon>
        <taxon>Hippoboscoidea</taxon>
        <taxon>Glossinidae</taxon>
        <taxon>Glossina</taxon>
    </lineage>
</organism>
<reference evidence="3" key="1">
    <citation type="submission" date="2015-01" db="EMBL/GenBank/DDBJ databases">
        <authorList>
            <person name="Aksoy S."/>
            <person name="Warren W."/>
            <person name="Wilson R.K."/>
        </authorList>
    </citation>
    <scope>NUCLEOTIDE SEQUENCE [LARGE SCALE GENOMIC DNA]</scope>
    <source>
        <strain evidence="3">IAEA</strain>
    </source>
</reference>
<keyword evidence="1" id="KW-1133">Transmembrane helix</keyword>
<evidence type="ECO:0000313" key="3">
    <source>
        <dbReference type="Proteomes" id="UP000092460"/>
    </source>
</evidence>
<feature type="transmembrane region" description="Helical" evidence="1">
    <location>
        <begin position="21"/>
        <end position="39"/>
    </location>
</feature>
<keyword evidence="1" id="KW-0812">Transmembrane</keyword>